<name>A0A916JTZ1_9MICO</name>
<accession>A0A916JTZ1</accession>
<dbReference type="GO" id="GO:0016491">
    <property type="term" value="F:oxidoreductase activity"/>
    <property type="evidence" value="ECO:0007669"/>
    <property type="project" value="UniProtKB-KW"/>
</dbReference>
<dbReference type="CDD" id="cd24146">
    <property type="entry name" value="nat-AmDH_N_like"/>
    <property type="match status" value="1"/>
</dbReference>
<dbReference type="Proteomes" id="UP000693892">
    <property type="component" value="Unassembled WGS sequence"/>
</dbReference>
<comment type="caution">
    <text evidence="2">The sequence shown here is derived from an EMBL/GenBank/DDBJ whole genome shotgun (WGS) entry which is preliminary data.</text>
</comment>
<reference evidence="2" key="1">
    <citation type="submission" date="2021-06" db="EMBL/GenBank/DDBJ databases">
        <authorList>
            <person name="Criscuolo A."/>
        </authorList>
    </citation>
    <scope>NUCLEOTIDE SEQUENCE</scope>
    <source>
        <strain evidence="2">CIP111803</strain>
    </source>
</reference>
<dbReference type="RefSeq" id="WP_218114052.1">
    <property type="nucleotide sequence ID" value="NZ_CAJVAP010000004.1"/>
</dbReference>
<organism evidence="2 3">
    <name type="scientific">Leucobacter soli</name>
    <dbReference type="NCBI Taxonomy" id="2812850"/>
    <lineage>
        <taxon>Bacteria</taxon>
        <taxon>Bacillati</taxon>
        <taxon>Actinomycetota</taxon>
        <taxon>Actinomycetes</taxon>
        <taxon>Micrococcales</taxon>
        <taxon>Microbacteriaceae</taxon>
        <taxon>Leucobacter</taxon>
    </lineage>
</organism>
<dbReference type="Pfam" id="PF19328">
    <property type="entry name" value="DAP_DH_C"/>
    <property type="match status" value="1"/>
</dbReference>
<feature type="domain" description="2,4-diaminopentanoate dehydrogenase C-terminal" evidence="1">
    <location>
        <begin position="142"/>
        <end position="329"/>
    </location>
</feature>
<dbReference type="EMBL" id="CAJVAP010000004">
    <property type="protein sequence ID" value="CAG7600674.1"/>
    <property type="molecule type" value="Genomic_DNA"/>
</dbReference>
<evidence type="ECO:0000313" key="3">
    <source>
        <dbReference type="Proteomes" id="UP000693892"/>
    </source>
</evidence>
<keyword evidence="3" id="KW-1185">Reference proteome</keyword>
<gene>
    <name evidence="2" type="primary">ord_2</name>
    <name evidence="2" type="ORF">LEUCIP111803_00390</name>
</gene>
<evidence type="ECO:0000259" key="1">
    <source>
        <dbReference type="Pfam" id="PF19328"/>
    </source>
</evidence>
<dbReference type="EC" id="1.4.1.26" evidence="2"/>
<sequence>MKKPTVVMFGVGAMGSIIARMLLERDAEIVGAVARSTVGKTLGEVSSLEGDAARVVVEADAAEVLARTKPDLVVMTIASYMEDVKEPVLTCLRHGANVISLAEENLYSWHTSPEDTAEIDRVARENGVTYTCSGHQDGYWVQLVATLMGTAHRIDEVRGKASWNVDDFGPELARDQQVGDTAEEFAAWLGTAERPPTFGRNSLHAVAAASGLTVEHSTTETEPVFATEDMRCAALDTTVPAGRVIGFTDIDVVTTKEGPRLVLEMTGKVYSPGEADSNAWVLKGEPDLDLENQVLPTHLTTCATLVNRVPQVLNAEPGYVTVAGLPRLQYMGGPISSHLA</sequence>
<dbReference type="AlphaFoldDB" id="A0A916JTZ1"/>
<evidence type="ECO:0000313" key="2">
    <source>
        <dbReference type="EMBL" id="CAG7600674.1"/>
    </source>
</evidence>
<protein>
    <submittedName>
        <fullName evidence="2">2,4-diaminopentanoate dehydrogenase</fullName>
        <ecNumber evidence="2">1.4.1.26</ecNumber>
    </submittedName>
</protein>
<proteinExistence type="predicted"/>
<keyword evidence="2" id="KW-0560">Oxidoreductase</keyword>
<dbReference type="InterPro" id="IPR045760">
    <property type="entry name" value="DAP_DH_C"/>
</dbReference>